<dbReference type="SMART" id="SM00382">
    <property type="entry name" value="AAA"/>
    <property type="match status" value="1"/>
</dbReference>
<evidence type="ECO:0000256" key="1">
    <source>
        <dbReference type="ARBA" id="ARBA00004651"/>
    </source>
</evidence>
<dbReference type="PROSITE" id="PS50893">
    <property type="entry name" value="ABC_TRANSPORTER_2"/>
    <property type="match status" value="1"/>
</dbReference>
<keyword evidence="6 7" id="KW-0472">Membrane</keyword>
<dbReference type="Proteomes" id="UP000465601">
    <property type="component" value="Unassembled WGS sequence"/>
</dbReference>
<dbReference type="InterPro" id="IPR017871">
    <property type="entry name" value="ABC_transporter-like_CS"/>
</dbReference>
<feature type="transmembrane region" description="Helical" evidence="7">
    <location>
        <begin position="157"/>
        <end position="183"/>
    </location>
</feature>
<dbReference type="PROSITE" id="PS00211">
    <property type="entry name" value="ABC_TRANSPORTER_1"/>
    <property type="match status" value="1"/>
</dbReference>
<dbReference type="PROSITE" id="PS50929">
    <property type="entry name" value="ABC_TM1F"/>
    <property type="match status" value="1"/>
</dbReference>
<keyword evidence="2 7" id="KW-0812">Transmembrane</keyword>
<feature type="transmembrane region" description="Helical" evidence="7">
    <location>
        <begin position="29"/>
        <end position="55"/>
    </location>
</feature>
<comment type="subcellular location">
    <subcellularLocation>
        <location evidence="1">Cell membrane</location>
        <topology evidence="1">Multi-pass membrane protein</topology>
    </subcellularLocation>
</comment>
<evidence type="ECO:0000313" key="11">
    <source>
        <dbReference type="Proteomes" id="UP000465601"/>
    </source>
</evidence>
<dbReference type="PANTHER" id="PTHR24221">
    <property type="entry name" value="ATP-BINDING CASSETTE SUB-FAMILY B"/>
    <property type="match status" value="1"/>
</dbReference>
<name>A0A833MA78_9FIRM</name>
<dbReference type="InterPro" id="IPR039421">
    <property type="entry name" value="Type_1_exporter"/>
</dbReference>
<dbReference type="PANTHER" id="PTHR24221:SF646">
    <property type="entry name" value="HAEMOLYSIN SECRETION ATP-BINDING PROTEIN"/>
    <property type="match status" value="1"/>
</dbReference>
<dbReference type="InterPro" id="IPR011527">
    <property type="entry name" value="ABC1_TM_dom"/>
</dbReference>
<comment type="caution">
    <text evidence="10">The sequence shown here is derived from an EMBL/GenBank/DDBJ whole genome shotgun (WGS) entry which is preliminary data.</text>
</comment>
<accession>A0A833MA78</accession>
<keyword evidence="4 10" id="KW-0067">ATP-binding</keyword>
<dbReference type="OrthoDB" id="2328604at2"/>
<dbReference type="GO" id="GO:0034040">
    <property type="term" value="F:ATPase-coupled lipid transmembrane transporter activity"/>
    <property type="evidence" value="ECO:0007669"/>
    <property type="project" value="TreeGrafter"/>
</dbReference>
<evidence type="ECO:0000256" key="2">
    <source>
        <dbReference type="ARBA" id="ARBA00022692"/>
    </source>
</evidence>
<keyword evidence="5 7" id="KW-1133">Transmembrane helix</keyword>
<gene>
    <name evidence="10" type="ORF">F8153_07590</name>
</gene>
<evidence type="ECO:0000256" key="3">
    <source>
        <dbReference type="ARBA" id="ARBA00022741"/>
    </source>
</evidence>
<organism evidence="10 11">
    <name type="scientific">Alkaliphilus serpentinus</name>
    <dbReference type="NCBI Taxonomy" id="1482731"/>
    <lineage>
        <taxon>Bacteria</taxon>
        <taxon>Bacillati</taxon>
        <taxon>Bacillota</taxon>
        <taxon>Clostridia</taxon>
        <taxon>Peptostreptococcales</taxon>
        <taxon>Natronincolaceae</taxon>
        <taxon>Alkaliphilus</taxon>
    </lineage>
</organism>
<reference evidence="10 11" key="1">
    <citation type="submission" date="2019-10" db="EMBL/GenBank/DDBJ databases">
        <title>Alkaliphilus serpentinus sp. nov. and Alkaliphilus pronyensis sp. nov., two novel anaerobic alkaliphilic species isolated from the serpentinized-hosted hydrothermal field of the Prony Bay (New Caledonia).</title>
        <authorList>
            <person name="Postec A."/>
        </authorList>
    </citation>
    <scope>NUCLEOTIDE SEQUENCE [LARGE SCALE GENOMIC DNA]</scope>
    <source>
        <strain evidence="10 11">LacT</strain>
    </source>
</reference>
<dbReference type="SUPFAM" id="SSF90123">
    <property type="entry name" value="ABC transporter transmembrane region"/>
    <property type="match status" value="1"/>
</dbReference>
<dbReference type="InterPro" id="IPR027417">
    <property type="entry name" value="P-loop_NTPase"/>
</dbReference>
<dbReference type="InterPro" id="IPR036640">
    <property type="entry name" value="ABC1_TM_sf"/>
</dbReference>
<dbReference type="Pfam" id="PF00005">
    <property type="entry name" value="ABC_tran"/>
    <property type="match status" value="1"/>
</dbReference>
<dbReference type="GO" id="GO:0016887">
    <property type="term" value="F:ATP hydrolysis activity"/>
    <property type="evidence" value="ECO:0007669"/>
    <property type="project" value="InterPro"/>
</dbReference>
<proteinExistence type="predicted"/>
<dbReference type="EMBL" id="WBZB01000022">
    <property type="protein sequence ID" value="KAB3530271.1"/>
    <property type="molecule type" value="Genomic_DNA"/>
</dbReference>
<protein>
    <submittedName>
        <fullName evidence="10">ABC transporter ATP-binding protein</fullName>
    </submittedName>
</protein>
<evidence type="ECO:0000259" key="9">
    <source>
        <dbReference type="PROSITE" id="PS50929"/>
    </source>
</evidence>
<dbReference type="InterPro" id="IPR003439">
    <property type="entry name" value="ABC_transporter-like_ATP-bd"/>
</dbReference>
<keyword evidence="11" id="KW-1185">Reference proteome</keyword>
<dbReference type="SUPFAM" id="SSF52540">
    <property type="entry name" value="P-loop containing nucleoside triphosphate hydrolases"/>
    <property type="match status" value="1"/>
</dbReference>
<evidence type="ECO:0000256" key="5">
    <source>
        <dbReference type="ARBA" id="ARBA00022989"/>
    </source>
</evidence>
<evidence type="ECO:0000256" key="7">
    <source>
        <dbReference type="SAM" id="Phobius"/>
    </source>
</evidence>
<feature type="domain" description="ABC transmembrane type-1" evidence="9">
    <location>
        <begin position="145"/>
        <end position="318"/>
    </location>
</feature>
<evidence type="ECO:0000256" key="4">
    <source>
        <dbReference type="ARBA" id="ARBA00022840"/>
    </source>
</evidence>
<feature type="transmembrane region" description="Helical" evidence="7">
    <location>
        <begin position="67"/>
        <end position="85"/>
    </location>
</feature>
<dbReference type="InterPro" id="IPR003593">
    <property type="entry name" value="AAA+_ATPase"/>
</dbReference>
<evidence type="ECO:0000313" key="10">
    <source>
        <dbReference type="EMBL" id="KAB3530271.1"/>
    </source>
</evidence>
<dbReference type="RefSeq" id="WP_151865758.1">
    <property type="nucleotide sequence ID" value="NZ_WBZB01000022.1"/>
</dbReference>
<sequence>MNKKDWKGLKDTFQVMLYFLGLTNRVSKIYIPTLLFSSLFKSAAPFINIILPKFIIDELMGQQRTEVFVQLIALIILGNFIFNIINKWFEMRVQVVNEELIYGLDLVISEKIADMDFQNIEDPEILNLRERALFAIYNEGAIWRLVENLAVMVSSTISIIGLTALILTLNGILIFVVLAIVALNSKIFMKVQKLRYEAGQKNIPGNRAFGYFGTLTSDFSLGKDIRLYNIAPVITSKVQNFTSQVVRVNTQHFRTEGKLNGLSAINLQFQLIIVYGYLTYRVFKGTMEIGSFTMYASATNSFCTSISTFVNTFIEVNQLCRYLELFMQFEQIENKSKAGTRAIELSERYVIEFKGVSFKYPRKEEYALKDVSIVINQGEKLSVVGLNGAGKTTFIKLLTRLYEPTEGEILINGININEYKYDEYMKILSVVFQDYKLLAFTIKENIALENADAVSDDEILKILKEAGLEKDLAKLERGIHTPIYKQFDKTGIEFSGGQSQKLAIGRALFKNSPIVVLDEPTAALDPIAEFEIYNKFNDLVGNKTAIYISHRLSSCRFCDKIAVFEKGRIIQYGNHSELMKFPHLTYAQMYNTQSQYYI</sequence>
<keyword evidence="3" id="KW-0547">Nucleotide-binding</keyword>
<dbReference type="AlphaFoldDB" id="A0A833MA78"/>
<evidence type="ECO:0000256" key="6">
    <source>
        <dbReference type="ARBA" id="ARBA00023136"/>
    </source>
</evidence>
<dbReference type="Gene3D" id="3.40.50.300">
    <property type="entry name" value="P-loop containing nucleotide triphosphate hydrolases"/>
    <property type="match status" value="1"/>
</dbReference>
<feature type="domain" description="ABC transporter" evidence="8">
    <location>
        <begin position="351"/>
        <end position="591"/>
    </location>
</feature>
<dbReference type="GO" id="GO:0005524">
    <property type="term" value="F:ATP binding"/>
    <property type="evidence" value="ECO:0007669"/>
    <property type="project" value="UniProtKB-KW"/>
</dbReference>
<dbReference type="GO" id="GO:0140359">
    <property type="term" value="F:ABC-type transporter activity"/>
    <property type="evidence" value="ECO:0007669"/>
    <property type="project" value="InterPro"/>
</dbReference>
<dbReference type="GO" id="GO:0005886">
    <property type="term" value="C:plasma membrane"/>
    <property type="evidence" value="ECO:0007669"/>
    <property type="project" value="UniProtKB-SubCell"/>
</dbReference>
<dbReference type="Gene3D" id="1.20.1560.10">
    <property type="entry name" value="ABC transporter type 1, transmembrane domain"/>
    <property type="match status" value="1"/>
</dbReference>
<evidence type="ECO:0000259" key="8">
    <source>
        <dbReference type="PROSITE" id="PS50893"/>
    </source>
</evidence>